<feature type="binding site" evidence="11">
    <location>
        <position position="282"/>
    </location>
    <ligand>
        <name>Mg(2+)</name>
        <dbReference type="ChEBI" id="CHEBI:18420"/>
    </ligand>
</feature>
<evidence type="ECO:0000256" key="8">
    <source>
        <dbReference type="ARBA" id="ARBA00031306"/>
    </source>
</evidence>
<evidence type="ECO:0000256" key="2">
    <source>
        <dbReference type="ARBA" id="ARBA00016337"/>
    </source>
</evidence>
<dbReference type="Proteomes" id="UP000092584">
    <property type="component" value="Unassembled WGS sequence"/>
</dbReference>
<keyword evidence="6 10" id="KW-0274">FAD</keyword>
<evidence type="ECO:0000256" key="6">
    <source>
        <dbReference type="ARBA" id="ARBA00022827"/>
    </source>
</evidence>
<comment type="catalytic activity">
    <reaction evidence="9 10 12">
        <text>L-threonyl-[protein] + FAD = FMN-L-threonyl-[protein] + AMP + H(+)</text>
        <dbReference type="Rhea" id="RHEA:36847"/>
        <dbReference type="Rhea" id="RHEA-COMP:11060"/>
        <dbReference type="Rhea" id="RHEA-COMP:11061"/>
        <dbReference type="ChEBI" id="CHEBI:15378"/>
        <dbReference type="ChEBI" id="CHEBI:30013"/>
        <dbReference type="ChEBI" id="CHEBI:57692"/>
        <dbReference type="ChEBI" id="CHEBI:74257"/>
        <dbReference type="ChEBI" id="CHEBI:456215"/>
        <dbReference type="EC" id="2.7.1.180"/>
    </reaction>
</comment>
<comment type="function">
    <text evidence="12">Flavin transferase that catalyzes the transfer of the FMN moiety of FAD and its covalent binding to the hydroxyl group of a threonine residue in a target flavoprotein.</text>
</comment>
<dbReference type="PANTHER" id="PTHR30040">
    <property type="entry name" value="THIAMINE BIOSYNTHESIS LIPOPROTEIN APBE"/>
    <property type="match status" value="1"/>
</dbReference>
<dbReference type="InterPro" id="IPR003374">
    <property type="entry name" value="ApbE-like_sf"/>
</dbReference>
<dbReference type="SUPFAM" id="SSF143631">
    <property type="entry name" value="ApbE-like"/>
    <property type="match status" value="1"/>
</dbReference>
<dbReference type="PIRSF" id="PIRSF006268">
    <property type="entry name" value="ApbE"/>
    <property type="match status" value="1"/>
</dbReference>
<evidence type="ECO:0000256" key="5">
    <source>
        <dbReference type="ARBA" id="ARBA00022723"/>
    </source>
</evidence>
<dbReference type="AlphaFoldDB" id="A0A1B8U3Y0"/>
<keyword evidence="12" id="KW-0732">Signal</keyword>
<evidence type="ECO:0000256" key="11">
    <source>
        <dbReference type="PIRSR" id="PIRSR006268-2"/>
    </source>
</evidence>
<evidence type="ECO:0000313" key="13">
    <source>
        <dbReference type="EMBL" id="OBY66529.1"/>
    </source>
</evidence>
<dbReference type="InterPro" id="IPR024932">
    <property type="entry name" value="ApbE"/>
</dbReference>
<keyword evidence="12" id="KW-0449">Lipoprotein</keyword>
<dbReference type="Pfam" id="PF02424">
    <property type="entry name" value="ApbE"/>
    <property type="match status" value="1"/>
</dbReference>
<evidence type="ECO:0000256" key="4">
    <source>
        <dbReference type="ARBA" id="ARBA00022679"/>
    </source>
</evidence>
<keyword evidence="12" id="KW-1003">Cell membrane</keyword>
<evidence type="ECO:0000256" key="7">
    <source>
        <dbReference type="ARBA" id="ARBA00022842"/>
    </source>
</evidence>
<dbReference type="GO" id="GO:0046872">
    <property type="term" value="F:metal ion binding"/>
    <property type="evidence" value="ECO:0007669"/>
    <property type="project" value="UniProtKB-UniRule"/>
</dbReference>
<comment type="cofactor">
    <cofactor evidence="11">
        <name>Mg(2+)</name>
        <dbReference type="ChEBI" id="CHEBI:18420"/>
    </cofactor>
    <cofactor evidence="11">
        <name>Mn(2+)</name>
        <dbReference type="ChEBI" id="CHEBI:29035"/>
    </cofactor>
    <text evidence="11">Magnesium. Can also use manganese.</text>
</comment>
<dbReference type="KEGG" id="pob:LPB03_08950"/>
<protein>
    <recommendedName>
        <fullName evidence="2 10">FAD:protein FMN transferase</fullName>
        <ecNumber evidence="1 10">2.7.1.180</ecNumber>
    </recommendedName>
    <alternativeName>
        <fullName evidence="8 10">Flavin transferase</fullName>
    </alternativeName>
</protein>
<dbReference type="RefSeq" id="WP_065317651.1">
    <property type="nucleotide sequence ID" value="NZ_CP017477.1"/>
</dbReference>
<dbReference type="PROSITE" id="PS51257">
    <property type="entry name" value="PROKAR_LIPOPROTEIN"/>
    <property type="match status" value="1"/>
</dbReference>
<dbReference type="GO" id="GO:0005886">
    <property type="term" value="C:plasma membrane"/>
    <property type="evidence" value="ECO:0007669"/>
    <property type="project" value="UniProtKB-SubCell"/>
</dbReference>
<dbReference type="OrthoDB" id="9778595at2"/>
<evidence type="ECO:0000256" key="10">
    <source>
        <dbReference type="PIRNR" id="PIRNR006268"/>
    </source>
</evidence>
<dbReference type="Gene3D" id="3.10.520.10">
    <property type="entry name" value="ApbE-like domains"/>
    <property type="match status" value="1"/>
</dbReference>
<name>A0A1B8U3Y0_9FLAO</name>
<keyword evidence="5 10" id="KW-0479">Metal-binding</keyword>
<dbReference type="GO" id="GO:0016740">
    <property type="term" value="F:transferase activity"/>
    <property type="evidence" value="ECO:0007669"/>
    <property type="project" value="UniProtKB-UniRule"/>
</dbReference>
<dbReference type="EC" id="2.7.1.180" evidence="1 10"/>
<organism evidence="13 14">
    <name type="scientific">Polaribacter vadi</name>
    <dbReference type="NCBI Taxonomy" id="1774273"/>
    <lineage>
        <taxon>Bacteria</taxon>
        <taxon>Pseudomonadati</taxon>
        <taxon>Bacteroidota</taxon>
        <taxon>Flavobacteriia</taxon>
        <taxon>Flavobacteriales</taxon>
        <taxon>Flavobacteriaceae</taxon>
    </lineage>
</organism>
<dbReference type="PANTHER" id="PTHR30040:SF2">
    <property type="entry name" value="FAD:PROTEIN FMN TRANSFERASE"/>
    <property type="match status" value="1"/>
</dbReference>
<evidence type="ECO:0000256" key="1">
    <source>
        <dbReference type="ARBA" id="ARBA00011955"/>
    </source>
</evidence>
<sequence length="326" mass="36902">MKFIKTILFYSFLLSFIACKQSTIKKDFVLKGFVFGTSYKITYLNADENYKKSLDSLFLLVNNSVSTYIETSDISQINQGNTNISVDEIFSEVFKKSKKIHKETDGFFDPTVGNLVNAYGFGPKDEKINLTDIQILEQMQFVGLDKIKLIDNKIVKEYPEVYLDFNSIAKGFGIDVVARFFNDKNIANYLIEIGGEIRAKGTKKNDEPWIIKLVNPVDVENGFKVINLSDKSMATSGNYRKFRISEDGKKYVHTINPKTGFATESNLLSVSVIGAVDCADVDAYATAFMAMGLEKTKEFLKNNNELKVILIYLNKNGDLEEYTTYK</sequence>
<comment type="subcellular location">
    <subcellularLocation>
        <location evidence="12">Cell inner membrane</location>
        <topology evidence="12">Lipid-anchor</topology>
        <orientation evidence="12">Periplasmic side</orientation>
    </subcellularLocation>
</comment>
<evidence type="ECO:0000313" key="14">
    <source>
        <dbReference type="Proteomes" id="UP000092584"/>
    </source>
</evidence>
<accession>A0A1B8U3Y0</accession>
<keyword evidence="12" id="KW-0472">Membrane</keyword>
<feature type="chain" id="PRO_5008448255" description="FAD:protein FMN transferase" evidence="12">
    <location>
        <begin position="21"/>
        <end position="326"/>
    </location>
</feature>
<keyword evidence="4 10" id="KW-0808">Transferase</keyword>
<feature type="binding site" evidence="11">
    <location>
        <position position="167"/>
    </location>
    <ligand>
        <name>Mg(2+)</name>
        <dbReference type="ChEBI" id="CHEBI:18420"/>
    </ligand>
</feature>
<keyword evidence="3 10" id="KW-0285">Flavoprotein</keyword>
<feature type="signal peptide" evidence="12">
    <location>
        <begin position="1"/>
        <end position="20"/>
    </location>
</feature>
<proteinExistence type="inferred from homology"/>
<evidence type="ECO:0000256" key="12">
    <source>
        <dbReference type="RuleBase" id="RU363002"/>
    </source>
</evidence>
<keyword evidence="14" id="KW-1185">Reference proteome</keyword>
<reference evidence="14" key="1">
    <citation type="submission" date="2016-02" db="EMBL/GenBank/DDBJ databases">
        <authorList>
            <person name="Shin S.-K."/>
            <person name="Yi H."/>
            <person name="Kim E."/>
        </authorList>
    </citation>
    <scope>NUCLEOTIDE SEQUENCE [LARGE SCALE GENOMIC DNA]</scope>
    <source>
        <strain evidence="14">LPB0003</strain>
    </source>
</reference>
<comment type="caution">
    <text evidence="13">The sequence shown here is derived from an EMBL/GenBank/DDBJ whole genome shotgun (WGS) entry which is preliminary data.</text>
</comment>
<gene>
    <name evidence="13" type="ORF">LPB3_00585</name>
</gene>
<keyword evidence="12" id="KW-0997">Cell inner membrane</keyword>
<comment type="similarity">
    <text evidence="10 12">Belongs to the ApbE family.</text>
</comment>
<dbReference type="STRING" id="1774273.LPB03_08950"/>
<keyword evidence="7 10" id="KW-0460">Magnesium</keyword>
<evidence type="ECO:0000256" key="3">
    <source>
        <dbReference type="ARBA" id="ARBA00022630"/>
    </source>
</evidence>
<dbReference type="EMBL" id="LSFM01000001">
    <property type="protein sequence ID" value="OBY66529.1"/>
    <property type="molecule type" value="Genomic_DNA"/>
</dbReference>
<feature type="binding site" evidence="11">
    <location>
        <position position="286"/>
    </location>
    <ligand>
        <name>Mg(2+)</name>
        <dbReference type="ChEBI" id="CHEBI:18420"/>
    </ligand>
</feature>
<evidence type="ECO:0000256" key="9">
    <source>
        <dbReference type="ARBA" id="ARBA00048540"/>
    </source>
</evidence>